<reference evidence="1" key="2">
    <citation type="submission" date="2020-05" db="UniProtKB">
        <authorList>
            <consortium name="EnsemblMetazoa"/>
        </authorList>
    </citation>
    <scope>IDENTIFICATION</scope>
    <source>
        <strain evidence="1">IAEA</strain>
    </source>
</reference>
<dbReference type="VEuPathDB" id="VectorBase:GPAI024290"/>
<dbReference type="EnsemblMetazoa" id="GPAI024290-RA">
    <property type="protein sequence ID" value="GPAI024290-PA"/>
    <property type="gene ID" value="GPAI024290"/>
</dbReference>
<organism evidence="1 2">
    <name type="scientific">Glossina pallidipes</name>
    <name type="common">Tsetse fly</name>
    <dbReference type="NCBI Taxonomy" id="7398"/>
    <lineage>
        <taxon>Eukaryota</taxon>
        <taxon>Metazoa</taxon>
        <taxon>Ecdysozoa</taxon>
        <taxon>Arthropoda</taxon>
        <taxon>Hexapoda</taxon>
        <taxon>Insecta</taxon>
        <taxon>Pterygota</taxon>
        <taxon>Neoptera</taxon>
        <taxon>Endopterygota</taxon>
        <taxon>Diptera</taxon>
        <taxon>Brachycera</taxon>
        <taxon>Muscomorpha</taxon>
        <taxon>Hippoboscoidea</taxon>
        <taxon>Glossinidae</taxon>
        <taxon>Glossina</taxon>
    </lineage>
</organism>
<proteinExistence type="predicted"/>
<sequence>MAAKFSIYCSKERLHLNEESNLDSFRETHTWLNLTLRTTFTLGPLRRVRTCQKTLNNAGSEGTSIEYCNGNTIPRIYLCSLLDRECLLDIIFHAEKSPIYY</sequence>
<protein>
    <submittedName>
        <fullName evidence="1">Uncharacterized protein</fullName>
    </submittedName>
</protein>
<reference evidence="2" key="1">
    <citation type="submission" date="2014-03" db="EMBL/GenBank/DDBJ databases">
        <authorList>
            <person name="Aksoy S."/>
            <person name="Warren W."/>
            <person name="Wilson R.K."/>
        </authorList>
    </citation>
    <scope>NUCLEOTIDE SEQUENCE [LARGE SCALE GENOMIC DNA]</scope>
    <source>
        <strain evidence="2">IAEA</strain>
    </source>
</reference>
<dbReference type="Proteomes" id="UP000092445">
    <property type="component" value="Unassembled WGS sequence"/>
</dbReference>
<accession>A0A1A9ZTD5</accession>
<evidence type="ECO:0000313" key="2">
    <source>
        <dbReference type="Proteomes" id="UP000092445"/>
    </source>
</evidence>
<name>A0A1A9ZTD5_GLOPL</name>
<evidence type="ECO:0000313" key="1">
    <source>
        <dbReference type="EnsemblMetazoa" id="GPAI024290-PA"/>
    </source>
</evidence>
<keyword evidence="2" id="KW-1185">Reference proteome</keyword>
<dbReference type="AlphaFoldDB" id="A0A1A9ZTD5"/>